<keyword evidence="1 2" id="KW-0808">Transferase</keyword>
<protein>
    <submittedName>
        <fullName evidence="2">CoA transferase</fullName>
    </submittedName>
</protein>
<dbReference type="PANTHER" id="PTHR48207:SF3">
    <property type="entry name" value="SUCCINATE--HYDROXYMETHYLGLUTARATE COA-TRANSFERASE"/>
    <property type="match status" value="1"/>
</dbReference>
<dbReference type="SUPFAM" id="SSF89796">
    <property type="entry name" value="CoA-transferase family III (CaiB/BaiF)"/>
    <property type="match status" value="1"/>
</dbReference>
<evidence type="ECO:0000313" key="2">
    <source>
        <dbReference type="EMBL" id="MBO1076850.1"/>
    </source>
</evidence>
<dbReference type="Gene3D" id="3.30.1540.10">
    <property type="entry name" value="formyl-coa transferase, domain 3"/>
    <property type="match status" value="1"/>
</dbReference>
<dbReference type="InterPro" id="IPR050483">
    <property type="entry name" value="CoA-transferase_III_domain"/>
</dbReference>
<dbReference type="InterPro" id="IPR003673">
    <property type="entry name" value="CoA-Trfase_fam_III"/>
</dbReference>
<dbReference type="GO" id="GO:0016740">
    <property type="term" value="F:transferase activity"/>
    <property type="evidence" value="ECO:0007669"/>
    <property type="project" value="UniProtKB-KW"/>
</dbReference>
<dbReference type="InterPro" id="IPR023606">
    <property type="entry name" value="CoA-Trfase_III_dom_1_sf"/>
</dbReference>
<dbReference type="EMBL" id="JACTNF010000031">
    <property type="protein sequence ID" value="MBO1076850.1"/>
    <property type="molecule type" value="Genomic_DNA"/>
</dbReference>
<dbReference type="RefSeq" id="WP_207450312.1">
    <property type="nucleotide sequence ID" value="NZ_CP061092.1"/>
</dbReference>
<keyword evidence="3" id="KW-1185">Reference proteome</keyword>
<comment type="caution">
    <text evidence="2">The sequence shown here is derived from an EMBL/GenBank/DDBJ whole genome shotgun (WGS) entry which is preliminary data.</text>
</comment>
<proteinExistence type="predicted"/>
<evidence type="ECO:0000256" key="1">
    <source>
        <dbReference type="ARBA" id="ARBA00022679"/>
    </source>
</evidence>
<reference evidence="2 3" key="1">
    <citation type="submission" date="2020-09" db="EMBL/GenBank/DDBJ databases">
        <title>Roseomonas.</title>
        <authorList>
            <person name="Zhu W."/>
        </authorList>
    </citation>
    <scope>NUCLEOTIDE SEQUENCE [LARGE SCALE GENOMIC DNA]</scope>
    <source>
        <strain evidence="2 3">1311</strain>
    </source>
</reference>
<dbReference type="Proteomes" id="UP001518990">
    <property type="component" value="Unassembled WGS sequence"/>
</dbReference>
<name>A0ABS3KIQ1_9PROT</name>
<organism evidence="2 3">
    <name type="scientific">Roseomonas marmotae</name>
    <dbReference type="NCBI Taxonomy" id="2768161"/>
    <lineage>
        <taxon>Bacteria</taxon>
        <taxon>Pseudomonadati</taxon>
        <taxon>Pseudomonadota</taxon>
        <taxon>Alphaproteobacteria</taxon>
        <taxon>Acetobacterales</taxon>
        <taxon>Roseomonadaceae</taxon>
        <taxon>Roseomonas</taxon>
    </lineage>
</organism>
<evidence type="ECO:0000313" key="3">
    <source>
        <dbReference type="Proteomes" id="UP001518990"/>
    </source>
</evidence>
<dbReference type="PANTHER" id="PTHR48207">
    <property type="entry name" value="SUCCINATE--HYDROXYMETHYLGLUTARATE COA-TRANSFERASE"/>
    <property type="match status" value="1"/>
</dbReference>
<dbReference type="Gene3D" id="3.40.50.10540">
    <property type="entry name" value="Crotonobetainyl-coa:carnitine coa-transferase, domain 1"/>
    <property type="match status" value="1"/>
</dbReference>
<sequence length="413" mass="44479">MTDGLPPRTGPLSHVRVLDLSRIMAAPWATQILADLGADVIKVERPGAGDDTRSWGPPFLKNAEGNATREAGYFLAVNRGKRSVTVDMAKPEGQAIIRELAKTADIVLENFKTGALARYGLDAASLRAVNPRLIYCSVTGFGQDGPRADQAAYDFAIQAMGGLMSVTGERDDMPGGGPQKVGVPIVDLMTGMYAAVSVLAALARRGESGEGEFIDLAMLDVQSAFLANQAMNWLVSGRTPKRGGNRHPNIQPQDVFACADGYFVLAVGNDGQFAKLCEALGRPEWATDPRFVKNPDRVRNNAELTPLLTARFGEMPRAGLMAALDAAGVPCAPINDIPQVFDDPQIKHREMLRHLPHPLAGTVPQVVSPMRFTTNPLRFDRAPPLLGQHTDEILRELGMDDAARQDLASRGIV</sequence>
<dbReference type="Pfam" id="PF02515">
    <property type="entry name" value="CoA_transf_3"/>
    <property type="match status" value="1"/>
</dbReference>
<accession>A0ABS3KIQ1</accession>
<gene>
    <name evidence="2" type="ORF">IAI60_19730</name>
</gene>
<dbReference type="InterPro" id="IPR044855">
    <property type="entry name" value="CoA-Trfase_III_dom3_sf"/>
</dbReference>